<dbReference type="EMBL" id="CALNXK010000036">
    <property type="protein sequence ID" value="CAH3121485.1"/>
    <property type="molecule type" value="Genomic_DNA"/>
</dbReference>
<sequence>FLVCGDCNRSCIFGDCPDHGPLEWIDDRQVPQGTQSTCRDSLPSNLCLRQMGVFARERIEKRAMFGPFRGQKIPLKEMNFEGSANIMNMWEVFEGGTVSYIIDGTDEDHSNWMRFVNCARDDKEQNLLQVQYRGEVYFKTLVPVEAGSELLVWYQDSCVKPLDGSSHQTGHDFVCDVCKLDFSGPTFLLRHKSVRCPGIAQVPYLVHQPEAHDNGTPINGGSSTDPVGQTESSYVVVHLEPNAIENRVTKIDTVEDSPYVVVHVQPAPTTSSNNLGTGKRRKRILAGDKTVNASKKPRQVNTRQRAAVNREKEAKKVASKARSTVDAVKEASKVGSKGRLTKARGRPLSKAQTVKNAAANKSLTPKRTKETKRTSTSSASRSRGGTVRKVKQNGTVQSKSVAPTESVSSSTREESGDAKKDGQRATDGNKALKKTSGRKAASKGAKTRRREIQKQYDESKSSSSRKRRSENMATAESDDISIEKQKQTADKTTGKENNAKASEKKGRYIPAKKQKAPVLKEKPAIKCEICRKNFKWKSQLNYHMRCHTSEKEFKCPFCNKGLSQMSSLKRHLRVHSGEKPHQCEECGKRFLEKTRLIYHLRKHRGHEPEKKYKCGFCDKRFTLNANMKTHERTHTGEKPYPCPQCGKMFRRSSDISSHLRSHTGERPYKCSHCPKAFTMISHRKRHEIIHTGERPFKCDICGKGFTQPNSVKAHLKVHARKEALAESRGDDAVQRPRESVSSNAAAVQTTDEGESRGEIAQNSGAEQMQIDSAPGPGSTTGTSAVITSTETLSSTQTKPIGTERSHQGDDDLTQVGIQHQGAASLLLLGTIPEGQTGLFNLRNTGVSETAAQSIGDHLQLSCTNAEQFTIVSSQVNAGLMPLPCIPQVGFDCENVPLQLDQSGGQNHVHVNEGEETASTLLAL</sequence>
<name>A0ABN8NXT1_9CNID</name>
<feature type="domain" description="C2H2-type" evidence="11">
    <location>
        <begin position="668"/>
        <end position="695"/>
    </location>
</feature>
<feature type="compositionally biased region" description="Polar residues" evidence="10">
    <location>
        <begin position="350"/>
        <end position="363"/>
    </location>
</feature>
<evidence type="ECO:0000259" key="11">
    <source>
        <dbReference type="PROSITE" id="PS50157"/>
    </source>
</evidence>
<dbReference type="InterPro" id="IPR013087">
    <property type="entry name" value="Znf_C2H2_type"/>
</dbReference>
<keyword evidence="14" id="KW-1185">Reference proteome</keyword>
<protein>
    <submittedName>
        <fullName evidence="13">Uncharacterized protein</fullName>
    </submittedName>
</protein>
<dbReference type="Pfam" id="PF00096">
    <property type="entry name" value="zf-C2H2"/>
    <property type="match status" value="4"/>
</dbReference>
<evidence type="ECO:0000256" key="8">
    <source>
        <dbReference type="ARBA" id="ARBA00023242"/>
    </source>
</evidence>
<feature type="compositionally biased region" description="Basic and acidic residues" evidence="10">
    <location>
        <begin position="481"/>
        <end position="506"/>
    </location>
</feature>
<feature type="region of interest" description="Disordered" evidence="10">
    <location>
        <begin position="270"/>
        <end position="506"/>
    </location>
</feature>
<dbReference type="PROSITE" id="PS00028">
    <property type="entry name" value="ZINC_FINGER_C2H2_1"/>
    <property type="match status" value="7"/>
</dbReference>
<keyword evidence="7" id="KW-0804">Transcription</keyword>
<dbReference type="Proteomes" id="UP001159405">
    <property type="component" value="Unassembled WGS sequence"/>
</dbReference>
<dbReference type="SUPFAM" id="SSF82199">
    <property type="entry name" value="SET domain"/>
    <property type="match status" value="1"/>
</dbReference>
<dbReference type="PANTHER" id="PTHR16515">
    <property type="entry name" value="PR DOMAIN ZINC FINGER PROTEIN"/>
    <property type="match status" value="1"/>
</dbReference>
<feature type="compositionally biased region" description="Polar residues" evidence="10">
    <location>
        <begin position="788"/>
        <end position="799"/>
    </location>
</feature>
<organism evidence="13 14">
    <name type="scientific">Porites lobata</name>
    <dbReference type="NCBI Taxonomy" id="104759"/>
    <lineage>
        <taxon>Eukaryota</taxon>
        <taxon>Metazoa</taxon>
        <taxon>Cnidaria</taxon>
        <taxon>Anthozoa</taxon>
        <taxon>Hexacorallia</taxon>
        <taxon>Scleractinia</taxon>
        <taxon>Fungiina</taxon>
        <taxon>Poritidae</taxon>
        <taxon>Porites</taxon>
    </lineage>
</organism>
<dbReference type="PANTHER" id="PTHR16515:SF49">
    <property type="entry name" value="GASTRULA ZINC FINGER PROTEIN XLCGF49.1-LIKE-RELATED"/>
    <property type="match status" value="1"/>
</dbReference>
<keyword evidence="3" id="KW-0677">Repeat</keyword>
<proteinExistence type="predicted"/>
<feature type="domain" description="C2H2-type" evidence="11">
    <location>
        <begin position="612"/>
        <end position="639"/>
    </location>
</feature>
<feature type="domain" description="SET" evidence="12">
    <location>
        <begin position="35"/>
        <end position="155"/>
    </location>
</feature>
<evidence type="ECO:0000313" key="14">
    <source>
        <dbReference type="Proteomes" id="UP001159405"/>
    </source>
</evidence>
<feature type="domain" description="C2H2-type" evidence="11">
    <location>
        <begin position="525"/>
        <end position="552"/>
    </location>
</feature>
<keyword evidence="8" id="KW-0539">Nucleus</keyword>
<feature type="compositionally biased region" description="Polar residues" evidence="10">
    <location>
        <begin position="392"/>
        <end position="403"/>
    </location>
</feature>
<feature type="compositionally biased region" description="Polar residues" evidence="10">
    <location>
        <begin position="739"/>
        <end position="750"/>
    </location>
</feature>
<feature type="compositionally biased region" description="Basic residues" evidence="10">
    <location>
        <begin position="431"/>
        <end position="449"/>
    </location>
</feature>
<dbReference type="InterPro" id="IPR046341">
    <property type="entry name" value="SET_dom_sf"/>
</dbReference>
<dbReference type="SMART" id="SM00355">
    <property type="entry name" value="ZnF_C2H2"/>
    <property type="match status" value="8"/>
</dbReference>
<evidence type="ECO:0000256" key="9">
    <source>
        <dbReference type="PROSITE-ProRule" id="PRU00042"/>
    </source>
</evidence>
<feature type="domain" description="C2H2-type" evidence="11">
    <location>
        <begin position="553"/>
        <end position="580"/>
    </location>
</feature>
<accession>A0ABN8NXT1</accession>
<gene>
    <name evidence="13" type="ORF">PLOB_00029019</name>
</gene>
<feature type="compositionally biased region" description="Basic and acidic residues" evidence="10">
    <location>
        <begin position="450"/>
        <end position="460"/>
    </location>
</feature>
<evidence type="ECO:0000313" key="13">
    <source>
        <dbReference type="EMBL" id="CAH3121485.1"/>
    </source>
</evidence>
<feature type="non-terminal residue" evidence="13">
    <location>
        <position position="1"/>
    </location>
</feature>
<dbReference type="SUPFAM" id="SSF57667">
    <property type="entry name" value="beta-beta-alpha zinc fingers"/>
    <property type="match status" value="4"/>
</dbReference>
<dbReference type="Gene3D" id="3.30.160.60">
    <property type="entry name" value="Classic Zinc Finger"/>
    <property type="match status" value="7"/>
</dbReference>
<dbReference type="InterPro" id="IPR036236">
    <property type="entry name" value="Znf_C2H2_sf"/>
</dbReference>
<comment type="caution">
    <text evidence="13">The sequence shown here is derived from an EMBL/GenBank/DDBJ whole genome shotgun (WGS) entry which is preliminary data.</text>
</comment>
<reference evidence="13 14" key="1">
    <citation type="submission" date="2022-05" db="EMBL/GenBank/DDBJ databases">
        <authorList>
            <consortium name="Genoscope - CEA"/>
            <person name="William W."/>
        </authorList>
    </citation>
    <scope>NUCLEOTIDE SEQUENCE [LARGE SCALE GENOMIC DNA]</scope>
</reference>
<dbReference type="Pfam" id="PF21549">
    <property type="entry name" value="PRDM2_PR"/>
    <property type="match status" value="1"/>
</dbReference>
<dbReference type="Gene3D" id="2.170.270.10">
    <property type="entry name" value="SET domain"/>
    <property type="match status" value="1"/>
</dbReference>
<feature type="compositionally biased region" description="Basic and acidic residues" evidence="10">
    <location>
        <begin position="722"/>
        <end position="738"/>
    </location>
</feature>
<evidence type="ECO:0000256" key="5">
    <source>
        <dbReference type="ARBA" id="ARBA00022833"/>
    </source>
</evidence>
<feature type="region of interest" description="Disordered" evidence="10">
    <location>
        <begin position="788"/>
        <end position="810"/>
    </location>
</feature>
<keyword evidence="4 9" id="KW-0863">Zinc-finger</keyword>
<dbReference type="PROSITE" id="PS50157">
    <property type="entry name" value="ZINC_FINGER_C2H2_2"/>
    <property type="match status" value="7"/>
</dbReference>
<evidence type="ECO:0000256" key="4">
    <source>
        <dbReference type="ARBA" id="ARBA00022771"/>
    </source>
</evidence>
<dbReference type="PROSITE" id="PS50280">
    <property type="entry name" value="SET"/>
    <property type="match status" value="1"/>
</dbReference>
<evidence type="ECO:0000256" key="7">
    <source>
        <dbReference type="ARBA" id="ARBA00023163"/>
    </source>
</evidence>
<keyword evidence="2" id="KW-0479">Metal-binding</keyword>
<evidence type="ECO:0000259" key="12">
    <source>
        <dbReference type="PROSITE" id="PS50280"/>
    </source>
</evidence>
<evidence type="ECO:0000256" key="3">
    <source>
        <dbReference type="ARBA" id="ARBA00022737"/>
    </source>
</evidence>
<feature type="compositionally biased region" description="Basic and acidic residues" evidence="10">
    <location>
        <begin position="411"/>
        <end position="424"/>
    </location>
</feature>
<keyword evidence="6" id="KW-0805">Transcription regulation</keyword>
<feature type="region of interest" description="Disordered" evidence="10">
    <location>
        <begin position="722"/>
        <end position="761"/>
    </location>
</feature>
<dbReference type="InterPro" id="IPR050331">
    <property type="entry name" value="Zinc_finger"/>
</dbReference>
<feature type="domain" description="C2H2-type" evidence="11">
    <location>
        <begin position="640"/>
        <end position="667"/>
    </location>
</feature>
<evidence type="ECO:0000256" key="1">
    <source>
        <dbReference type="ARBA" id="ARBA00004123"/>
    </source>
</evidence>
<evidence type="ECO:0000256" key="6">
    <source>
        <dbReference type="ARBA" id="ARBA00023015"/>
    </source>
</evidence>
<feature type="compositionally biased region" description="Low complexity" evidence="10">
    <location>
        <begin position="374"/>
        <end position="385"/>
    </location>
</feature>
<keyword evidence="5" id="KW-0862">Zinc</keyword>
<evidence type="ECO:0000256" key="10">
    <source>
        <dbReference type="SAM" id="MobiDB-lite"/>
    </source>
</evidence>
<evidence type="ECO:0000256" key="2">
    <source>
        <dbReference type="ARBA" id="ARBA00022723"/>
    </source>
</evidence>
<dbReference type="InterPro" id="IPR001214">
    <property type="entry name" value="SET_dom"/>
</dbReference>
<comment type="subcellular location">
    <subcellularLocation>
        <location evidence="1">Nucleus</location>
    </subcellularLocation>
</comment>
<feature type="domain" description="C2H2-type" evidence="11">
    <location>
        <begin position="581"/>
        <end position="608"/>
    </location>
</feature>
<feature type="domain" description="C2H2-type" evidence="11">
    <location>
        <begin position="696"/>
        <end position="723"/>
    </location>
</feature>